<dbReference type="PANTHER" id="PTHR47691:SF3">
    <property type="entry name" value="HTH-TYPE TRANSCRIPTIONAL REGULATOR RV0890C-RELATED"/>
    <property type="match status" value="1"/>
</dbReference>
<sequence length="321" mass="35647">MGVIGRWAECQEVDRLLRRERLVAVTGPGGAGKSALAGEVVRRLAWQPRPQVRLVDFAALADPALVPRWLGYTLRGCRGGRRPVVLVVETCDRVAGATVETLAEMVREEPLLHALMTSRIPVDAPARVRLDPLPFDEILRIFHLSAPRRVDEGAEPVREICELLDGLPLAAQAAARRLGRSSAEELLALLSRPERALELGNGPEHGPERHRTLGDSLRWSLRLCTPGQRLLWARCSVFPGSFTLRDAQVVCTDERLGAEAAERAFEGLRLHQLLIGGGPAVRLPRDVRTYGRQRLSALGEEQEFQRRCLQWSLRPYAEVAD</sequence>
<dbReference type="EMBL" id="JBHSZO010000010">
    <property type="protein sequence ID" value="MFC7218272.1"/>
    <property type="molecule type" value="Genomic_DNA"/>
</dbReference>
<comment type="caution">
    <text evidence="1">The sequence shown here is derived from an EMBL/GenBank/DDBJ whole genome shotgun (WGS) entry which is preliminary data.</text>
</comment>
<organism evidence="1 2">
    <name type="scientific">Streptomyces polyrhachis</name>
    <dbReference type="NCBI Taxonomy" id="1282885"/>
    <lineage>
        <taxon>Bacteria</taxon>
        <taxon>Bacillati</taxon>
        <taxon>Actinomycetota</taxon>
        <taxon>Actinomycetes</taxon>
        <taxon>Kitasatosporales</taxon>
        <taxon>Streptomycetaceae</taxon>
        <taxon>Streptomyces</taxon>
    </lineage>
</organism>
<evidence type="ECO:0000313" key="1">
    <source>
        <dbReference type="EMBL" id="MFC7218272.1"/>
    </source>
</evidence>
<evidence type="ECO:0000313" key="2">
    <source>
        <dbReference type="Proteomes" id="UP001596413"/>
    </source>
</evidence>
<dbReference type="InterPro" id="IPR027417">
    <property type="entry name" value="P-loop_NTPase"/>
</dbReference>
<keyword evidence="2" id="KW-1185">Reference proteome</keyword>
<dbReference type="Gene3D" id="3.40.50.300">
    <property type="entry name" value="P-loop containing nucleotide triphosphate hydrolases"/>
    <property type="match status" value="1"/>
</dbReference>
<proteinExistence type="predicted"/>
<accession>A0ABW2GCF7</accession>
<dbReference type="SUPFAM" id="SSF52540">
    <property type="entry name" value="P-loop containing nucleoside triphosphate hydrolases"/>
    <property type="match status" value="1"/>
</dbReference>
<gene>
    <name evidence="1" type="ORF">ACFQLX_08850</name>
</gene>
<reference evidence="2" key="1">
    <citation type="journal article" date="2019" name="Int. J. Syst. Evol. Microbiol.">
        <title>The Global Catalogue of Microorganisms (GCM) 10K type strain sequencing project: providing services to taxonomists for standard genome sequencing and annotation.</title>
        <authorList>
            <consortium name="The Broad Institute Genomics Platform"/>
            <consortium name="The Broad Institute Genome Sequencing Center for Infectious Disease"/>
            <person name="Wu L."/>
            <person name="Ma J."/>
        </authorList>
    </citation>
    <scope>NUCLEOTIDE SEQUENCE [LARGE SCALE GENOMIC DNA]</scope>
    <source>
        <strain evidence="2">CGMCC 1.13681</strain>
    </source>
</reference>
<dbReference type="RefSeq" id="WP_386413587.1">
    <property type="nucleotide sequence ID" value="NZ_JBHSZO010000010.1"/>
</dbReference>
<protein>
    <recommendedName>
        <fullName evidence="3">AAA+ ATPase domain-containing protein</fullName>
    </recommendedName>
</protein>
<dbReference type="Proteomes" id="UP001596413">
    <property type="component" value="Unassembled WGS sequence"/>
</dbReference>
<name>A0ABW2GCF7_9ACTN</name>
<dbReference type="PANTHER" id="PTHR47691">
    <property type="entry name" value="REGULATOR-RELATED"/>
    <property type="match status" value="1"/>
</dbReference>
<evidence type="ECO:0008006" key="3">
    <source>
        <dbReference type="Google" id="ProtNLM"/>
    </source>
</evidence>